<dbReference type="Proteomes" id="UP000215305">
    <property type="component" value="Unassembled WGS sequence"/>
</dbReference>
<proteinExistence type="predicted"/>
<keyword evidence="2" id="KW-1185">Reference proteome</keyword>
<comment type="caution">
    <text evidence="1">The sequence shown here is derived from an EMBL/GenBank/DDBJ whole genome shotgun (WGS) entry which is preliminary data.</text>
</comment>
<dbReference type="OrthoDB" id="4474495at2759"/>
<organism evidence="1 2">
    <name type="scientific">Aspergillus thermomutatus</name>
    <name type="common">Neosartorya pseudofischeri</name>
    <dbReference type="NCBI Taxonomy" id="41047"/>
    <lineage>
        <taxon>Eukaryota</taxon>
        <taxon>Fungi</taxon>
        <taxon>Dikarya</taxon>
        <taxon>Ascomycota</taxon>
        <taxon>Pezizomycotina</taxon>
        <taxon>Eurotiomycetes</taxon>
        <taxon>Eurotiomycetidae</taxon>
        <taxon>Eurotiales</taxon>
        <taxon>Aspergillaceae</taxon>
        <taxon>Aspergillus</taxon>
        <taxon>Aspergillus subgen. Fumigati</taxon>
    </lineage>
</organism>
<gene>
    <name evidence="1" type="ORF">CDV56_103655</name>
</gene>
<dbReference type="GeneID" id="38125629"/>
<dbReference type="AlphaFoldDB" id="A0A397GH81"/>
<accession>A0A397GH81</accession>
<evidence type="ECO:0000313" key="2">
    <source>
        <dbReference type="Proteomes" id="UP000215305"/>
    </source>
</evidence>
<reference evidence="1" key="1">
    <citation type="submission" date="2018-08" db="EMBL/GenBank/DDBJ databases">
        <title>Draft genome sequence of azole-resistant Aspergillus thermomutatus (Neosartorya pseudofischeri) strain HMR AF 39, isolated from a human nasal aspirate.</title>
        <authorList>
            <person name="Parent-Michaud M."/>
            <person name="Dufresne P.J."/>
            <person name="Fournier E."/>
            <person name="Martineau C."/>
            <person name="Moreira S."/>
            <person name="Perkins V."/>
            <person name="De Repentigny L."/>
            <person name="Dufresne S.F."/>
        </authorList>
    </citation>
    <scope>NUCLEOTIDE SEQUENCE [LARGE SCALE GENOMIC DNA]</scope>
    <source>
        <strain evidence="1">HMR AF 39</strain>
    </source>
</reference>
<evidence type="ECO:0000313" key="1">
    <source>
        <dbReference type="EMBL" id="RHZ48373.1"/>
    </source>
</evidence>
<dbReference type="RefSeq" id="XP_026611936.1">
    <property type="nucleotide sequence ID" value="XM_026757274.1"/>
</dbReference>
<dbReference type="EMBL" id="NKHU02000199">
    <property type="protein sequence ID" value="RHZ48373.1"/>
    <property type="molecule type" value="Genomic_DNA"/>
</dbReference>
<sequence length="74" mass="9009">MMPSHMRTPEEDVDKFPWGKPAQKLYDALQKTDQFDNDTLYTIQNRTLLKELEDWYFRQEKQDRENLADRDGRT</sequence>
<name>A0A397GH81_ASPTH</name>
<dbReference type="VEuPathDB" id="FungiDB:CDV56_103655"/>
<protein>
    <submittedName>
        <fullName evidence="1">Uncharacterized protein</fullName>
    </submittedName>
</protein>